<name>A0ABS0IHW8_9BACT</name>
<dbReference type="Proteomes" id="UP000597617">
    <property type="component" value="Unassembled WGS sequence"/>
</dbReference>
<accession>A0ABS0IHW8</accession>
<keyword evidence="2" id="KW-1185">Reference proteome</keyword>
<protein>
    <submittedName>
        <fullName evidence="1">Uncharacterized protein</fullName>
    </submittedName>
</protein>
<comment type="caution">
    <text evidence="1">The sequence shown here is derived from an EMBL/GenBank/DDBJ whole genome shotgun (WGS) entry which is preliminary data.</text>
</comment>
<organism evidence="1 2">
    <name type="scientific">Hymenobacter jeongseonensis</name>
    <dbReference type="NCBI Taxonomy" id="2791027"/>
    <lineage>
        <taxon>Bacteria</taxon>
        <taxon>Pseudomonadati</taxon>
        <taxon>Bacteroidota</taxon>
        <taxon>Cytophagia</taxon>
        <taxon>Cytophagales</taxon>
        <taxon>Hymenobacteraceae</taxon>
        <taxon>Hymenobacter</taxon>
    </lineage>
</organism>
<gene>
    <name evidence="1" type="ORF">I2I05_11215</name>
</gene>
<evidence type="ECO:0000313" key="2">
    <source>
        <dbReference type="Proteomes" id="UP000597617"/>
    </source>
</evidence>
<reference evidence="1 2" key="1">
    <citation type="submission" date="2020-11" db="EMBL/GenBank/DDBJ databases">
        <authorList>
            <person name="Kim M.K."/>
        </authorList>
    </citation>
    <scope>NUCLEOTIDE SEQUENCE [LARGE SCALE GENOMIC DNA]</scope>
    <source>
        <strain evidence="1 2">BT683</strain>
    </source>
</reference>
<dbReference type="EMBL" id="JADQDQ010000004">
    <property type="protein sequence ID" value="MBF9237963.1"/>
    <property type="molecule type" value="Genomic_DNA"/>
</dbReference>
<sequence>MRPFSANRAPLNPEKELVFTPSPLAALQISGTEFYKKISNLAAGQFRFQVLTIKDLHIYYQSLFLSQSFDEFYEAHCPTDFRCK</sequence>
<dbReference type="RefSeq" id="WP_196282333.1">
    <property type="nucleotide sequence ID" value="NZ_JADQDQ010000004.1"/>
</dbReference>
<evidence type="ECO:0000313" key="1">
    <source>
        <dbReference type="EMBL" id="MBF9237963.1"/>
    </source>
</evidence>
<proteinExistence type="predicted"/>